<reference evidence="4" key="1">
    <citation type="submission" date="2023-04" db="EMBL/GenBank/DDBJ databases">
        <title>Phytophthora fragariaefolia NBRC 109709.</title>
        <authorList>
            <person name="Ichikawa N."/>
            <person name="Sato H."/>
            <person name="Tonouchi N."/>
        </authorList>
    </citation>
    <scope>NUCLEOTIDE SEQUENCE</scope>
    <source>
        <strain evidence="4">NBRC 109709</strain>
    </source>
</reference>
<feature type="domain" description="DNA helicase Pif1-like DEAD-box helicase" evidence="2">
    <location>
        <begin position="31"/>
        <end position="173"/>
    </location>
</feature>
<dbReference type="GO" id="GO:0006310">
    <property type="term" value="P:DNA recombination"/>
    <property type="evidence" value="ECO:0007669"/>
    <property type="project" value="UniProtKB-KW"/>
</dbReference>
<dbReference type="InterPro" id="IPR027417">
    <property type="entry name" value="P-loop_NTPase"/>
</dbReference>
<comment type="caution">
    <text evidence="4">The sequence shown here is derived from an EMBL/GenBank/DDBJ whole genome shotgun (WGS) entry which is preliminary data.</text>
</comment>
<name>A0A9W6TNE7_9STRA</name>
<keyword evidence="1" id="KW-0067">ATP-binding</keyword>
<protein>
    <recommendedName>
        <fullName evidence="1">ATP-dependent DNA helicase</fullName>
        <ecNumber evidence="1">5.6.2.3</ecNumber>
    </recommendedName>
</protein>
<feature type="domain" description="DNA helicase Pif1-like 2B" evidence="3">
    <location>
        <begin position="185"/>
        <end position="231"/>
    </location>
</feature>
<comment type="catalytic activity">
    <reaction evidence="1">
        <text>ATP + H2O = ADP + phosphate + H(+)</text>
        <dbReference type="Rhea" id="RHEA:13065"/>
        <dbReference type="ChEBI" id="CHEBI:15377"/>
        <dbReference type="ChEBI" id="CHEBI:15378"/>
        <dbReference type="ChEBI" id="CHEBI:30616"/>
        <dbReference type="ChEBI" id="CHEBI:43474"/>
        <dbReference type="ChEBI" id="CHEBI:456216"/>
        <dbReference type="EC" id="5.6.2.3"/>
    </reaction>
</comment>
<dbReference type="GO" id="GO:0016787">
    <property type="term" value="F:hydrolase activity"/>
    <property type="evidence" value="ECO:0007669"/>
    <property type="project" value="UniProtKB-KW"/>
</dbReference>
<keyword evidence="1" id="KW-0227">DNA damage</keyword>
<dbReference type="Gene3D" id="3.40.50.300">
    <property type="entry name" value="P-loop containing nucleotide triphosphate hydrolases"/>
    <property type="match status" value="1"/>
</dbReference>
<gene>
    <name evidence="4" type="ORF">Pfra01_000070600</name>
</gene>
<comment type="cofactor">
    <cofactor evidence="1">
        <name>Mg(2+)</name>
        <dbReference type="ChEBI" id="CHEBI:18420"/>
    </cofactor>
</comment>
<dbReference type="Pfam" id="PF21530">
    <property type="entry name" value="Pif1_2B_dom"/>
    <property type="match status" value="1"/>
</dbReference>
<keyword evidence="1" id="KW-0347">Helicase</keyword>
<sequence>MVKFKPLKSLKICSKLADTPALQAIVGQEDQLNEGQRAIFDEIIQAANDPDQDNKLFFIDGPWGTGKSTLLRRILAKVCLAGKIAIAVASSGIASLLLMGGRTAHSTFKIPLKLTNKSICAIYKHSHLKRLIQRASLIIWDEALMTHRHTFKAVDRTLRDIMDNDQEPFGGKVDADSEKNFFEQEVLHSISINGIPPYKLTLKKGALIMMMRNLNPDLGLCNGTRLRIVELKPHFPVVPALAMTINKAQGQTVQNLGLYLTTPCFSHGQLYVALSRITSGSKFKALIEYPELEEDDGVYTDNNV</sequence>
<dbReference type="CDD" id="cd18809">
    <property type="entry name" value="SF1_C_RecD"/>
    <property type="match status" value="1"/>
</dbReference>
<dbReference type="GO" id="GO:0006281">
    <property type="term" value="P:DNA repair"/>
    <property type="evidence" value="ECO:0007669"/>
    <property type="project" value="UniProtKB-KW"/>
</dbReference>
<evidence type="ECO:0000256" key="1">
    <source>
        <dbReference type="RuleBase" id="RU363044"/>
    </source>
</evidence>
<keyword evidence="1" id="KW-0233">DNA recombination</keyword>
<dbReference type="InterPro" id="IPR049163">
    <property type="entry name" value="Pif1-like_2B_dom"/>
</dbReference>
<dbReference type="Pfam" id="PF05970">
    <property type="entry name" value="PIF1"/>
    <property type="match status" value="1"/>
</dbReference>
<evidence type="ECO:0000313" key="4">
    <source>
        <dbReference type="EMBL" id="GMF16157.1"/>
    </source>
</evidence>
<dbReference type="EC" id="5.6.2.3" evidence="1"/>
<dbReference type="GO" id="GO:0043139">
    <property type="term" value="F:5'-3' DNA helicase activity"/>
    <property type="evidence" value="ECO:0007669"/>
    <property type="project" value="UniProtKB-EC"/>
</dbReference>
<dbReference type="EMBL" id="BSXT01000055">
    <property type="protein sequence ID" value="GMF16157.1"/>
    <property type="molecule type" value="Genomic_DNA"/>
</dbReference>
<evidence type="ECO:0000259" key="2">
    <source>
        <dbReference type="Pfam" id="PF05970"/>
    </source>
</evidence>
<evidence type="ECO:0000259" key="3">
    <source>
        <dbReference type="Pfam" id="PF21530"/>
    </source>
</evidence>
<dbReference type="AlphaFoldDB" id="A0A9W6TNE7"/>
<comment type="similarity">
    <text evidence="1">Belongs to the helicase family.</text>
</comment>
<dbReference type="SUPFAM" id="SSF52540">
    <property type="entry name" value="P-loop containing nucleoside triphosphate hydrolases"/>
    <property type="match status" value="2"/>
</dbReference>
<dbReference type="OrthoDB" id="3353471at2759"/>
<dbReference type="InterPro" id="IPR010285">
    <property type="entry name" value="DNA_helicase_pif1-like_DEAD"/>
</dbReference>
<dbReference type="PANTHER" id="PTHR10492:SF57">
    <property type="entry name" value="ATP-DEPENDENT DNA HELICASE"/>
    <property type="match status" value="1"/>
</dbReference>
<organism evidence="4 5">
    <name type="scientific">Phytophthora fragariaefolia</name>
    <dbReference type="NCBI Taxonomy" id="1490495"/>
    <lineage>
        <taxon>Eukaryota</taxon>
        <taxon>Sar</taxon>
        <taxon>Stramenopiles</taxon>
        <taxon>Oomycota</taxon>
        <taxon>Peronosporomycetes</taxon>
        <taxon>Peronosporales</taxon>
        <taxon>Peronosporaceae</taxon>
        <taxon>Phytophthora</taxon>
    </lineage>
</organism>
<keyword evidence="1" id="KW-0378">Hydrolase</keyword>
<keyword evidence="5" id="KW-1185">Reference proteome</keyword>
<proteinExistence type="inferred from homology"/>
<dbReference type="PANTHER" id="PTHR10492">
    <property type="match status" value="1"/>
</dbReference>
<keyword evidence="1" id="KW-0547">Nucleotide-binding</keyword>
<dbReference type="GO" id="GO:0000723">
    <property type="term" value="P:telomere maintenance"/>
    <property type="evidence" value="ECO:0007669"/>
    <property type="project" value="InterPro"/>
</dbReference>
<dbReference type="GO" id="GO:0005524">
    <property type="term" value="F:ATP binding"/>
    <property type="evidence" value="ECO:0007669"/>
    <property type="project" value="UniProtKB-KW"/>
</dbReference>
<evidence type="ECO:0000313" key="5">
    <source>
        <dbReference type="Proteomes" id="UP001165121"/>
    </source>
</evidence>
<dbReference type="Proteomes" id="UP001165121">
    <property type="component" value="Unassembled WGS sequence"/>
</dbReference>
<keyword evidence="1" id="KW-0234">DNA repair</keyword>
<accession>A0A9W6TNE7</accession>